<feature type="region of interest" description="Fusion peptide" evidence="32">
    <location>
        <begin position="507"/>
        <end position="527"/>
    </location>
</feature>
<comment type="PTM">
    <text evidence="32">Specific enzymatic cleavages in vivo yield mature proteins. Envelope glycoproteins are synthesized as a inactive precursor that is heavily N-glycosylated and processed likely by host cell furin in the Golgi to yield the mature SU and TM proteins. The cleavage site between SU and TM requires the minimal sequence [KR]-X-[KR]-R. About 2 of the 9 disulfide bonds of gp41 are reduced by P4HB/PDI, following binding to CD4 receptor.</text>
</comment>
<evidence type="ECO:0000256" key="4">
    <source>
        <dbReference type="ARBA" id="ARBA00004563"/>
    </source>
</evidence>
<evidence type="ECO:0000256" key="34">
    <source>
        <dbReference type="SAM" id="MobiDB-lite"/>
    </source>
</evidence>
<dbReference type="SUPFAM" id="SSF56502">
    <property type="entry name" value="gp120 core"/>
    <property type="match status" value="2"/>
</dbReference>
<gene>
    <name evidence="32 37" type="primary">env</name>
</gene>
<evidence type="ECO:0000256" key="22">
    <source>
        <dbReference type="ARBA" id="ARBA00022989"/>
    </source>
</evidence>
<feature type="domain" description="Human immunodeficiency virus 1 envelope glycoprotein Gp120" evidence="35">
    <location>
        <begin position="31"/>
        <end position="506"/>
    </location>
</feature>
<sequence>MRVMGIGKNYWSWGTLLLGMLMICNAGEDSWVTVYYGVPVWKETTTTLFCASDAKAYDTEAHNVWATHACVPTDPSPQEVFLPNVTENFNMWKNNMVEQMHEDIISLWDQSLKPCVKLTPLCVTLGCTDVNTTKNANTTWGDIMEKGEVKNCSFNITSGIRDRMQREFALLYKSDIVPIDNNRTKYRLISCNTSVITQACPKVTFTPIPIHYCAPAGFAILKCNDKKFNGTGPCRNVSTVQCTHGIKPVVSTQLLLNGSLAEKEIVIRSANFSDNAKIIIVQLNESVHIECTRPNNNTRKGINIGPGRAWYTTEDIIGDIRQAHCNISTEQWNQALQRIVVKLREQFGENTTIAFNQSSGGDPEIVTHSFNCGGEFFYCNTTKLFNSTWIGNGTKGSNSSEENITLQCRIKQIVNMWQEVGKAMYAPPIKGMIRCSSNITGLFLTRDGGNKNSSENTTTKETFRPGGGDMRDNWRSELYKYKVVKVEPLGIAPTKAKRRVVQREKRAVGIEALFLGFLGTAGNTMGAASLTLTVQARQLLSGIVQQQNDLLRAIEAQHHLLQLTVWGIKQLQARVLAVERYLKDQQLLGIWGCSGKLICTTTVPWNSSWSNKPLDQIWDNMTWMEWEKEIDNYTDIIYNLLEKAQNQQDKNEQELLELDKWANLWSWFDITNWLWYIKIFIMIVGGLIGLRIVFTVLSIVNRVRQGYSPLSFQTLLPAQRGPDRPEGTGEEGGERDRDTSSRSVDGFLAIIWVDLRSLFLFSYHRLRDLLLIAARILGLLGRRGWEILKYWWNLLQYWGQELKNSAISLFNATAITVAEGTDRIIEIVQRTFRAIIHIPRRISQGLERALL</sequence>
<feature type="disulfide bond" evidence="32">
    <location>
        <begin position="50"/>
        <end position="70"/>
    </location>
</feature>
<comment type="domain">
    <text evidence="32">Some of the most genetically diverse regions of the viral genome are present in Env. They are called variable regions 1 through 5 (V1 through V5). Coreceptor usage of gp120 is determined mainly by the primary structure of the third variable region (V3) in the outer domain of gp120. The sequence of V3 determines which coreceptor, CCR5 and/or CXCR4 (corresponding to R5/macrophage, X4/T cell and R5X4/T cell and macrophage tropism), is used to trigger the fusion potential of the Env complex, and hence which cells the virus can infect. Binding to CCR5 involves a region adjacent in addition to V3.</text>
</comment>
<dbReference type="GO" id="GO:0052031">
    <property type="term" value="P:symbiont-mediated perturbation of host defense response"/>
    <property type="evidence" value="ECO:0007669"/>
    <property type="project" value="UniProtKB-UniRule"/>
</dbReference>
<comment type="function">
    <text evidence="32">Transmembrane protein gp41: Acts as a class I viral fusion protein. Under the current model, the protein has at least 3 conformational states: pre-fusion native state, pre-hairpin intermediate state, and post-fusion hairpin state. During fusion of viral and target intracellular membranes, the coiled coil regions (heptad repeats) assume a trimer-of-hairpins structure, positioning the fusion peptide in close proximity to the C-terminal region of the ectodomain. The formation of this structure appears to drive apposition and subsequent fusion of viral and target cell membranes. Complete fusion occurs in host cell endosomes and is dynamin-dependent, however some lipid transfer might occur at the plasma membrane. The virus undergoes clathrin-dependent internalization long before endosomal fusion, thus minimizing the surface exposure of conserved viral epitopes during fusion and reducing the efficacy of inhibitors targeting these epitopes. Membranes fusion leads to delivery of the nucleocapsid into the cytoplasm.</text>
</comment>
<dbReference type="FunFam" id="1.10.287.210:FF:000001">
    <property type="entry name" value="Envelope glycoprotein gp160"/>
    <property type="match status" value="1"/>
</dbReference>
<dbReference type="GO" id="GO:0044175">
    <property type="term" value="C:host cell endosome membrane"/>
    <property type="evidence" value="ECO:0007669"/>
    <property type="project" value="UniProtKB-SubCell"/>
</dbReference>
<comment type="subcellular location">
    <subcellularLocation>
        <location evidence="3">Host cell membrane</location>
        <topology evidence="3">Peripheral membrane protein</topology>
    </subcellularLocation>
    <subcellularLocation>
        <location evidence="1">Host cell membrane</location>
        <topology evidence="1">Single-pass type I membrane protein</topology>
    </subcellularLocation>
    <subcellularLocation>
        <location evidence="2">Host endosome membrane</location>
        <topology evidence="2">Peripheral membrane protein</topology>
    </subcellularLocation>
    <subcellularLocation>
        <location evidence="5">Host endosome membrane</location>
        <topology evidence="5">Single-pass type I membrane protein</topology>
    </subcellularLocation>
    <subcellularLocation>
        <location evidence="6">Virion membrane</location>
        <topology evidence="6">Peripheral membrane protein</topology>
    </subcellularLocation>
    <subcellularLocation>
        <location evidence="4">Virion membrane</location>
        <topology evidence="4">Single-pass type I membrane protein</topology>
    </subcellularLocation>
</comment>
<evidence type="ECO:0000256" key="20">
    <source>
        <dbReference type="ARBA" id="ARBA00022879"/>
    </source>
</evidence>
<dbReference type="EMBL" id="KT452479">
    <property type="protein sequence ID" value="ALD52358.1"/>
    <property type="molecule type" value="Genomic_RNA"/>
</dbReference>
<evidence type="ECO:0000256" key="10">
    <source>
        <dbReference type="ARBA" id="ARBA00022570"/>
    </source>
</evidence>
<feature type="site" description="Cleavage; by host furin" evidence="32">
    <location>
        <begin position="506"/>
        <end position="507"/>
    </location>
</feature>
<keyword evidence="27 32" id="KW-1015">Disulfide bond</keyword>
<comment type="subcellular location">
    <molecule>Transmembrane protein gp41</molecule>
    <subcellularLocation>
        <location evidence="32">Virion membrane</location>
        <topology evidence="32">Single-pass type I membrane protein</topology>
    </subcellularLocation>
    <subcellularLocation>
        <location evidence="32">Host cell membrane</location>
        <topology evidence="32">Single-pass type I membrane protein</topology>
    </subcellularLocation>
    <subcellularLocation>
        <location evidence="32">Host endosome membrane</location>
        <topology evidence="32">Single-pass type I membrane protein</topology>
    </subcellularLocation>
    <text evidence="32">It is probably concentrated at the site of budding and incorporated into the virions possibly by contacts between the cytoplasmic tail of Env and the N-terminus of Gag.</text>
</comment>
<keyword evidence="12 32" id="KW-1162">Viral penetration into host cytoplasm</keyword>
<comment type="PTM">
    <text evidence="32">Palmitoylation of the transmembrane protein and of Env polyprotein (prior to its proteolytic cleavage) is essential for their association with host cell membrane lipid rafts. Palmitoylation is therefore required for envelope trafficking to classical lipid rafts, but not for viral replication.</text>
</comment>
<feature type="transmembrane region" description="Helical" evidence="33">
    <location>
        <begin position="673"/>
        <end position="700"/>
    </location>
</feature>
<evidence type="ECO:0000256" key="12">
    <source>
        <dbReference type="ARBA" id="ARBA00022595"/>
    </source>
</evidence>
<evidence type="ECO:0000256" key="31">
    <source>
        <dbReference type="ARBA" id="ARBA00023296"/>
    </source>
</evidence>
<dbReference type="InterPro" id="IPR000328">
    <property type="entry name" value="GP41-like"/>
</dbReference>
<evidence type="ECO:0000256" key="28">
    <source>
        <dbReference type="ARBA" id="ARBA00023180"/>
    </source>
</evidence>
<evidence type="ECO:0000256" key="8">
    <source>
        <dbReference type="ARBA" id="ARBA00022510"/>
    </source>
</evidence>
<evidence type="ECO:0000256" key="16">
    <source>
        <dbReference type="ARBA" id="ARBA00022729"/>
    </source>
</evidence>
<comment type="PTM">
    <text evidence="32">Highly glycosylated by host. The high number of glycan on the protein is reffered to as 'glycan shield' because it contributes to hide protein sequence from adaptive immune system.</text>
</comment>
<dbReference type="GO" id="GO:0020002">
    <property type="term" value="C:host cell plasma membrane"/>
    <property type="evidence" value="ECO:0007669"/>
    <property type="project" value="UniProtKB-SubCell"/>
</dbReference>
<dbReference type="GO" id="GO:1903908">
    <property type="term" value="P:positive regulation of plasma membrane raft polarization"/>
    <property type="evidence" value="ECO:0007669"/>
    <property type="project" value="UniProtKB-UniRule"/>
</dbReference>
<dbReference type="GO" id="GO:0005198">
    <property type="term" value="F:structural molecule activity"/>
    <property type="evidence" value="ECO:0007669"/>
    <property type="project" value="UniProtKB-UniRule"/>
</dbReference>
<evidence type="ECO:0000256" key="11">
    <source>
        <dbReference type="ARBA" id="ARBA00022581"/>
    </source>
</evidence>
<dbReference type="Gene3D" id="2.170.40.20">
    <property type="entry name" value="Human immunodeficiency virus 1, Gp160, envelope glycoprotein"/>
    <property type="match status" value="2"/>
</dbReference>
<keyword evidence="8 32" id="KW-1170">Fusion of virus membrane with host endosomal membrane</keyword>
<dbReference type="FunFam" id="2.170.40.20:FF:000002">
    <property type="entry name" value="Envelope glycoprotein gp160"/>
    <property type="match status" value="1"/>
</dbReference>
<keyword evidence="21 32" id="KW-1164">Virus endocytosis by host</keyword>
<evidence type="ECO:0000256" key="29">
    <source>
        <dbReference type="ARBA" id="ARBA00023280"/>
    </source>
</evidence>
<keyword evidence="20 32" id="KW-0261">Viral envelope protein</keyword>
<proteinExistence type="inferred from homology"/>
<dbReference type="CDD" id="cd09909">
    <property type="entry name" value="HIV-1-like_HR1-HR2"/>
    <property type="match status" value="1"/>
</dbReference>
<dbReference type="GO" id="GO:0039654">
    <property type="term" value="P:fusion of virus membrane with host endosome membrane"/>
    <property type="evidence" value="ECO:0007669"/>
    <property type="project" value="UniProtKB-UniRule"/>
</dbReference>
<feature type="disulfide bond" evidence="32">
    <location>
        <begin position="223"/>
        <end position="234"/>
    </location>
</feature>
<keyword evidence="17 32" id="KW-1161">Viral attachment to host cell</keyword>
<evidence type="ECO:0000256" key="33">
    <source>
        <dbReference type="RuleBase" id="RU363095"/>
    </source>
</evidence>
<evidence type="ECO:0000256" key="2">
    <source>
        <dbReference type="ARBA" id="ARBA00004433"/>
    </source>
</evidence>
<feature type="chain" id="PRO_5023558428" description="Envelope glycoprotein gp160" evidence="32">
    <location>
        <begin position="29"/>
        <end position="851"/>
    </location>
</feature>
<comment type="miscellaneous">
    <text evidence="32">Inhibitors targeting HIV-1 viral envelope proteins are used as antiretroviral drugs. Attachment of virions to the cell surface via non-specific interactions and CD4 binding can be blocked by inhibitors that include cyanovirin-N, cyclotriazadisulfonamide analogs, PRO 2000, TNX 355 and PRO 542. In addition, BMS 806 can block CD4-induced conformational changes. Env interactions with the coreceptor molecules can be targeted by CCR5 antagonists including SCH-D, maraviroc (UK 427857) and aplaviroc (GW 873140), and the CXCR4 antagonist AMD 070. Fusion of viral and cellular membranes can be inhibited by peptides such as enfuvirtide and tifuvirtide (T 1249). Resistance to inhibitors associated with mutations in Env are observed. Most of the time, single mutations confer only a modest reduction in drug susceptibility. Combination of several mutations is usually required to develop a high-level drug resistance.</text>
</comment>
<feature type="region of interest" description="MPER; binding to GalCer" evidence="32">
    <location>
        <begin position="657"/>
        <end position="678"/>
    </location>
</feature>
<evidence type="ECO:0000256" key="14">
    <source>
        <dbReference type="ARBA" id="ARBA00022692"/>
    </source>
</evidence>
<keyword evidence="19 32" id="KW-1043">Host membrane</keyword>
<evidence type="ECO:0000256" key="1">
    <source>
        <dbReference type="ARBA" id="ARBA00004402"/>
    </source>
</evidence>
<comment type="caution">
    <text evidence="32">Lacks conserved residue(s) required for the propagation of feature annotation.</text>
</comment>
<organismHost>
    <name type="scientific">Homo sapiens</name>
    <name type="common">Human</name>
    <dbReference type="NCBI Taxonomy" id="9606"/>
</organismHost>
<keyword evidence="29 32" id="KW-0899">Viral immunoevasion</keyword>
<keyword evidence="14 32" id="KW-0812">Transmembrane</keyword>
<evidence type="ECO:0000256" key="15">
    <source>
        <dbReference type="ARBA" id="ARBA00022703"/>
    </source>
</evidence>
<evidence type="ECO:0000256" key="19">
    <source>
        <dbReference type="ARBA" id="ARBA00022870"/>
    </source>
</evidence>
<keyword evidence="25 32" id="KW-0472">Membrane</keyword>
<reference evidence="37" key="2">
    <citation type="submission" date="2015-08" db="EMBL/GenBank/DDBJ databases">
        <authorList>
            <person name="Babu N.S."/>
            <person name="Beckwith C.J."/>
            <person name="Beseler K.G."/>
            <person name="Brison A."/>
            <person name="Carone J.V."/>
            <person name="Caskin T.P."/>
            <person name="Diamond M."/>
            <person name="Durham M.E."/>
            <person name="Foxe J.M."/>
            <person name="Go M."/>
            <person name="Henderson B.A."/>
            <person name="Jones I.B."/>
            <person name="McGettigan J.A."/>
            <person name="Micheletti S.J."/>
            <person name="Nasrallah M.E."/>
            <person name="Ortiz D."/>
            <person name="Piller C.R."/>
            <person name="Privatt S.R."/>
            <person name="Schneider S.L."/>
            <person name="Sharp S."/>
            <person name="Smith T.C."/>
            <person name="Stanton J.D."/>
            <person name="Ullery H.E."/>
            <person name="Wilson R.J."/>
            <person name="Serrano M.G."/>
            <person name="Buck G."/>
            <person name="Lee V."/>
            <person name="Wang Y."/>
            <person name="Carvalho R."/>
            <person name="Voegtly L."/>
            <person name="Shi R."/>
            <person name="Duckworth R."/>
            <person name="Johnson A."/>
            <person name="Loviza R."/>
            <person name="Walstead R."/>
            <person name="Shah Z."/>
            <person name="Kiflezghi M."/>
            <person name="Wade K."/>
            <person name="Ball S.L."/>
            <person name="Bradley K.W."/>
            <person name="Asai D.J."/>
            <person name="Bowman C.A."/>
            <person name="Russell D.A."/>
            <person name="Pope W.H."/>
            <person name="Jacobs-Sera D."/>
            <person name="Hendrix R.W."/>
            <person name="Hatfull G.F."/>
        </authorList>
    </citation>
    <scope>NUCLEOTIDE SEQUENCE</scope>
    <source>
        <strain evidence="37">Pat11day1clone1</strain>
    </source>
</reference>
<keyword evidence="11 32" id="KW-0945">Host-virus interaction</keyword>
<evidence type="ECO:0000256" key="6">
    <source>
        <dbReference type="ARBA" id="ARBA00004650"/>
    </source>
</evidence>
<comment type="domain">
    <text evidence="32 33">The 17 amino acids long immunosuppressive region is present in many retroviral envelope proteins. Synthetic peptides derived from this relatively conserved sequence inhibit immune function in vitro and in vivo.</text>
</comment>
<feature type="short sequence motif" description="YXXL motif; contains endocytosis signal" evidence="32">
    <location>
        <begin position="707"/>
        <end position="710"/>
    </location>
</feature>
<feature type="chain" id="PRO_5023558429" description="Transmembrane protein gp41" evidence="32">
    <location>
        <begin position="507"/>
        <end position="851"/>
    </location>
</feature>
<feature type="short sequence motif" description="Di-leucine internalization motif" evidence="32">
    <location>
        <begin position="850"/>
        <end position="851"/>
    </location>
</feature>
<protein>
    <recommendedName>
        <fullName evidence="32">Envelope glycoprotein gp160</fullName>
    </recommendedName>
    <alternativeName>
        <fullName evidence="32">Env polyprotein</fullName>
    </alternativeName>
    <component>
        <recommendedName>
            <fullName evidence="32">Surface protein gp120</fullName>
            <shortName evidence="32">SU</shortName>
        </recommendedName>
        <alternativeName>
            <fullName evidence="32">Glycoprotein 120</fullName>
            <shortName evidence="32">gp120</shortName>
        </alternativeName>
    </component>
    <component>
        <recommendedName>
            <fullName evidence="32">Transmembrane protein gp41</fullName>
            <shortName evidence="32">TM</shortName>
        </recommendedName>
        <alternativeName>
            <fullName evidence="32">Glycoprotein 41</fullName>
            <shortName evidence="32">gp41</shortName>
        </alternativeName>
    </component>
</protein>
<evidence type="ECO:0000259" key="36">
    <source>
        <dbReference type="Pfam" id="PF00517"/>
    </source>
</evidence>
<comment type="domain">
    <text evidence="32">The membrane proximal external region (MPER) present in gp41 is a tryptophan-rich region recognized by the antibodies 2F5, Z13, and 4E10. MPER seems to play a role in fusion.</text>
</comment>
<evidence type="ECO:0000256" key="21">
    <source>
        <dbReference type="ARBA" id="ARBA00022890"/>
    </source>
</evidence>
<dbReference type="HAMAP" id="MF_04083">
    <property type="entry name" value="HIV_ENV"/>
    <property type="match status" value="1"/>
</dbReference>
<comment type="subcellular location">
    <molecule>Surface protein gp120</molecule>
    <subcellularLocation>
        <location evidence="32">Virion membrane</location>
        <topology evidence="32">Peripheral membrane protein</topology>
    </subcellularLocation>
    <subcellularLocation>
        <location evidence="32">Host cell membrane</location>
        <topology evidence="32">Peripheral membrane protein</topology>
    </subcellularLocation>
    <subcellularLocation>
        <location evidence="32">Host endosome membrane</location>
        <topology evidence="32">Single-pass type I membrane protein</topology>
    </subcellularLocation>
    <text evidence="32">The surface protein is not anchored to the viral envelope, but associates with the extravirion surface through its binding to TM. It is probably concentrated at the site of budding and incorporated into the virions possibly by contacts between the cytoplasmic tail of Env and the N-terminus of Gag.</text>
</comment>
<feature type="region of interest" description="Disordered" evidence="34">
    <location>
        <begin position="715"/>
        <end position="740"/>
    </location>
</feature>
<dbReference type="GO" id="GO:0019064">
    <property type="term" value="P:fusion of virus membrane with host plasma membrane"/>
    <property type="evidence" value="ECO:0007669"/>
    <property type="project" value="UniProtKB-UniRule"/>
</dbReference>
<feature type="compositionally biased region" description="Basic and acidic residues" evidence="34">
    <location>
        <begin position="721"/>
        <end position="740"/>
    </location>
</feature>
<evidence type="ECO:0000256" key="7">
    <source>
        <dbReference type="ARBA" id="ARBA00022506"/>
    </source>
</evidence>
<feature type="coiled-coil region" evidence="32">
    <location>
        <begin position="628"/>
        <end position="662"/>
    </location>
</feature>
<evidence type="ECO:0000256" key="18">
    <source>
        <dbReference type="ARBA" id="ARBA00022844"/>
    </source>
</evidence>
<keyword evidence="31 32" id="KW-1160">Virus entry into host cell</keyword>
<evidence type="ECO:0000313" key="37">
    <source>
        <dbReference type="EMBL" id="ALD52358.1"/>
    </source>
</evidence>
<dbReference type="Gene3D" id="1.20.5.490">
    <property type="entry name" value="Single helix bin"/>
    <property type="match status" value="1"/>
</dbReference>
<evidence type="ECO:0000256" key="30">
    <source>
        <dbReference type="ARBA" id="ARBA00023288"/>
    </source>
</evidence>
<evidence type="ECO:0000256" key="17">
    <source>
        <dbReference type="ARBA" id="ARBA00022804"/>
    </source>
</evidence>
<evidence type="ECO:0000256" key="24">
    <source>
        <dbReference type="ARBA" id="ARBA00023054"/>
    </source>
</evidence>
<keyword evidence="18 32" id="KW-0946">Virion</keyword>
<evidence type="ECO:0000256" key="32">
    <source>
        <dbReference type="HAMAP-Rule" id="MF_04083"/>
    </source>
</evidence>
<keyword evidence="28 32" id="KW-0325">Glycoprotein</keyword>
<keyword evidence="30 32" id="KW-0449">Lipoprotein</keyword>
<comment type="domain">
    <text evidence="32">The YXXL motif is involved in determining the exact site of viral release at the surface of infected mononuclear cells and promotes endocytosis. YXXL and di-leucine endocytosis motifs interact directly or indirectly with the clathrin adapter complexes, opperate independently, and their activities are not additive.</text>
</comment>
<dbReference type="Pfam" id="PF00517">
    <property type="entry name" value="GP41"/>
    <property type="match status" value="1"/>
</dbReference>
<evidence type="ECO:0000256" key="13">
    <source>
        <dbReference type="ARBA" id="ARBA00022685"/>
    </source>
</evidence>
<evidence type="ECO:0000259" key="35">
    <source>
        <dbReference type="Pfam" id="PF00516"/>
    </source>
</evidence>
<keyword evidence="24 32" id="KW-0175">Coiled coil</keyword>
<evidence type="ECO:0000256" key="9">
    <source>
        <dbReference type="ARBA" id="ARBA00022511"/>
    </source>
</evidence>
<dbReference type="SUPFAM" id="SSF58069">
    <property type="entry name" value="Virus ectodomain"/>
    <property type="match status" value="1"/>
</dbReference>
<evidence type="ECO:0000256" key="27">
    <source>
        <dbReference type="ARBA" id="ARBA00023157"/>
    </source>
</evidence>
<comment type="domain">
    <text evidence="32">The CD4-binding region is targeted by the antibody b12.</text>
</comment>
<feature type="topological domain" description="Cytoplasmic" evidence="32">
    <location>
        <begin position="701"/>
        <end position="851"/>
    </location>
</feature>
<evidence type="ECO:0000256" key="25">
    <source>
        <dbReference type="ARBA" id="ARBA00023136"/>
    </source>
</evidence>
<dbReference type="InterPro" id="IPR037527">
    <property type="entry name" value="Gp160"/>
</dbReference>
<reference evidence="37" key="1">
    <citation type="journal article" date="2015" name="J. Virol.">
        <title>Characterizing the Diverse Mutational Pathways Associated with R5-Tropic Maraviroc Resistance: HIV-1 That Uses the Drug-Bound CCR5 Coreceptor.</title>
        <authorList>
            <person name="Jiang X."/>
            <person name="Feyertag F."/>
            <person name="Meehan C.J."/>
            <person name="McCormack G.P."/>
            <person name="Travers S.A."/>
            <person name="Craig C."/>
            <person name="Westby M."/>
            <person name="Lewis M."/>
            <person name="Robertson D.L."/>
        </authorList>
    </citation>
    <scope>NUCLEOTIDE SEQUENCE</scope>
    <source>
        <strain evidence="37">Pat11day1clone1</strain>
    </source>
</reference>
<comment type="function">
    <text evidence="32">Surface protein gp120: Attaches the virus to the host lymphoid cell by binding to the primary receptor CD4. This interaction induces a structural rearrangement creating a high affinity binding site for a chemokine coreceptor like CXCR4 and/or CCR5. Acts as a ligand for CD209/DC-SIGN and CLEC4M/DC-SIGNR, which are respectively found on dendritic cells (DCs), and on endothelial cells of liver sinusoids and lymph node sinuses. These interactions allow capture of viral particles at mucosal surfaces by these cells and subsequent transmission to permissive cells. HIV subverts the migration properties of dendritic cells to gain access to CD4+ T-cells in lymph nodes. Virus transmission to permissive T-cells occurs either in trans (without DCs infection, through viral capture and transmission), or in cis (following DCs productive infection, through the usual CD4-gp120 interaction), thereby inducing a robust infection. In trans infection, bound virions remain infectious over days and it is proposed that they are not degraded, but protected in non-lysosomal acidic organelles within the DCs close to the cell membrane thus contributing to the viral infectious potential during DCs' migration from the periphery to the lymphoid tissues. On arrival at lymphoid tissues, intact virions recycle back to DCs' cell surface allowing virus transmission to CD4+ T-cells.</text>
</comment>
<feature type="region of interest" description="Disordered" evidence="34">
    <location>
        <begin position="446"/>
        <end position="467"/>
    </location>
</feature>
<evidence type="ECO:0000256" key="26">
    <source>
        <dbReference type="ARBA" id="ARBA00023139"/>
    </source>
</evidence>
<comment type="miscellaneous">
    <text evidence="32">HIV-1 lineages are divided in three main groups, M (for Major), O (for Outlier), and N (for New, or Non-M, Non-O). The vast majority of strains found worldwide belong to the group M. Group O seems to be endemic to and largely confined to Cameroon and neighboring countries in West Central Africa, where these viruses represent a small minority of HIV-1 strains. The group N is represented by a limited number of isolates from Cameroonian persons. The group M is further subdivided in 9 clades or subtypes (A to D, F to H, J and K).</text>
</comment>
<evidence type="ECO:0000256" key="5">
    <source>
        <dbReference type="ARBA" id="ARBA00004578"/>
    </source>
</evidence>
<dbReference type="GO" id="GO:0019031">
    <property type="term" value="C:viral envelope"/>
    <property type="evidence" value="ECO:0007669"/>
    <property type="project" value="UniProtKB-KW"/>
</dbReference>
<feature type="domain" description="Retroviral envelope protein GP41-like" evidence="36">
    <location>
        <begin position="525"/>
        <end position="715"/>
    </location>
</feature>
<feature type="disulfide bond" evidence="32">
    <location>
        <begin position="213"/>
        <end position="242"/>
    </location>
</feature>
<dbReference type="GO" id="GO:0019082">
    <property type="term" value="P:viral protein processing"/>
    <property type="evidence" value="ECO:0007669"/>
    <property type="project" value="UniProtKB-UniRule"/>
</dbReference>
<comment type="function">
    <text evidence="32">Envelope glycoprotein gp160: Oligomerizes in the host endoplasmic reticulum into predominantly trimers. In a second time, gp160 transits in the host Golgi, where glycosylation is completed. The precursor is then proteolytically cleaved in the trans-Golgi and thereby activated by cellular furin or furin-like proteases to produce gp120 and gp41.</text>
</comment>
<keyword evidence="22 32" id="KW-1133">Transmembrane helix</keyword>
<comment type="subunit">
    <text evidence="32">The mature envelope protein (Env) consists of a homotrimer of non-covalently associated gp120-gp41 heterodimers. The resulting complex protrudes from the virus surface as a spike. There seems to be as few as 10 spikes on the average virion. Surface protein gp120 interacts with host CD4, CCR5 and CXCR4. Gp120 also interacts with the C-type lectins CD209/DC-SIGN and CLEC4M/DC-SIGNR (collectively referred to as DC-SIGN(R)). Gp120 and gp41 interact with GalCer. Gp120 interacts with host ITGA4/ITGB7 complex; on CD4+ T-cells, this interaction results in rapid activation of integrin ITGAL/LFA-1, which facilitates efficient cell-to-cell spreading of HIV-1. Gp120 interacts with cell-associated heparan sulfate; this interaction increases virus infectivity on permissive cells and may be involved in infection of CD4- cells.</text>
</comment>
<evidence type="ECO:0000256" key="3">
    <source>
        <dbReference type="ARBA" id="ARBA00004505"/>
    </source>
</evidence>
<dbReference type="FunFam" id="2.170.40.20:FF:000003">
    <property type="entry name" value="Envelope glycoprotein gp160"/>
    <property type="match status" value="1"/>
</dbReference>
<feature type="compositionally biased region" description="Polar residues" evidence="34">
    <location>
        <begin position="450"/>
        <end position="460"/>
    </location>
</feature>
<dbReference type="Gene3D" id="1.10.287.210">
    <property type="match status" value="1"/>
</dbReference>
<keyword evidence="13 32" id="KW-0165">Cleavage on pair of basic residues</keyword>
<keyword evidence="15 32" id="KW-0053">Apoptosis</keyword>
<feature type="disulfide bond" evidence="32">
    <location>
        <begin position="593"/>
        <end position="599"/>
    </location>
</feature>
<dbReference type="InterPro" id="IPR036377">
    <property type="entry name" value="Gp120_core_sf"/>
</dbReference>
<feature type="region of interest" description="Immunosuppression" evidence="32">
    <location>
        <begin position="569"/>
        <end position="587"/>
    </location>
</feature>
<organism evidence="37">
    <name type="scientific">Human immunodeficiency virus type 1</name>
    <name type="common">HIV-1</name>
    <dbReference type="NCBI Taxonomy" id="11676"/>
    <lineage>
        <taxon>Viruses</taxon>
        <taxon>Riboviria</taxon>
        <taxon>Pararnavirae</taxon>
        <taxon>Artverviricota</taxon>
        <taxon>Revtraviricetes</taxon>
        <taxon>Ortervirales</taxon>
        <taxon>Retroviridae</taxon>
        <taxon>Orthoretrovirinae</taxon>
        <taxon>Lentivirus</taxon>
        <taxon>Lentivirus humimdef1</taxon>
    </lineage>
</organism>
<keyword evidence="9 32" id="KW-1032">Host cell membrane</keyword>
<dbReference type="GO" id="GO:0016020">
    <property type="term" value="C:membrane"/>
    <property type="evidence" value="ECO:0007669"/>
    <property type="project" value="UniProtKB-UniRule"/>
</dbReference>
<feature type="region of interest" description="V2" evidence="32">
    <location>
        <begin position="152"/>
        <end position="191"/>
    </location>
</feature>
<dbReference type="InterPro" id="IPR000777">
    <property type="entry name" value="HIV1_Gp120"/>
</dbReference>
<keyword evidence="26 32" id="KW-0564">Palmitate</keyword>
<evidence type="ECO:0000256" key="23">
    <source>
        <dbReference type="ARBA" id="ARBA00023046"/>
    </source>
</evidence>
<dbReference type="GO" id="GO:0055036">
    <property type="term" value="C:virion membrane"/>
    <property type="evidence" value="ECO:0007669"/>
    <property type="project" value="UniProtKB-SubCell"/>
</dbReference>
<comment type="similarity">
    <text evidence="32">Belongs to the HIV-1 env protein family.</text>
</comment>
<dbReference type="GO" id="GO:0019062">
    <property type="term" value="P:virion attachment to host cell"/>
    <property type="evidence" value="ECO:0007669"/>
    <property type="project" value="UniProtKB-UniRule"/>
</dbReference>
<keyword evidence="10 32" id="KW-1165">Clathrin-mediated endocytosis of virus by host</keyword>
<dbReference type="GO" id="GO:1903911">
    <property type="term" value="P:positive regulation of receptor clustering"/>
    <property type="evidence" value="ECO:0007669"/>
    <property type="project" value="UniProtKB-UniRule"/>
</dbReference>
<dbReference type="FunFam" id="1.20.5.490:FF:000001">
    <property type="entry name" value="Envelope glycoprotein gp160"/>
    <property type="match status" value="1"/>
</dbReference>
<name>A0A0M4JNL0_HV1</name>
<accession>A0A0M4JNL0</accession>
<keyword evidence="16 32" id="KW-0732">Signal</keyword>
<dbReference type="GO" id="GO:0075512">
    <property type="term" value="P:clathrin-dependent endocytosis of virus by host cell"/>
    <property type="evidence" value="ECO:0007669"/>
    <property type="project" value="UniProtKB-UniRule"/>
</dbReference>
<feature type="region of interest" description="CD4-binding loop" evidence="32">
    <location>
        <begin position="358"/>
        <end position="368"/>
    </location>
</feature>
<dbReference type="Pfam" id="PF00516">
    <property type="entry name" value="GP120"/>
    <property type="match status" value="1"/>
</dbReference>
<keyword evidence="23 32" id="KW-1039">Host endosome</keyword>
<keyword evidence="7 32" id="KW-1168">Fusion of virus membrane with host membrane</keyword>